<gene>
    <name evidence="4" type="ORF">D3H35_15270</name>
</gene>
<feature type="compositionally biased region" description="Basic and acidic residues" evidence="1">
    <location>
        <begin position="437"/>
        <end position="448"/>
    </location>
</feature>
<dbReference type="SUPFAM" id="SSF50156">
    <property type="entry name" value="PDZ domain-like"/>
    <property type="match status" value="1"/>
</dbReference>
<evidence type="ECO:0000313" key="4">
    <source>
        <dbReference type="EMBL" id="RIE02117.1"/>
    </source>
</evidence>
<accession>A0A398CQM2</accession>
<feature type="transmembrane region" description="Helical" evidence="2">
    <location>
        <begin position="279"/>
        <end position="297"/>
    </location>
</feature>
<dbReference type="RefSeq" id="WP_119150156.1">
    <property type="nucleotide sequence ID" value="NZ_JBHSOV010000009.1"/>
</dbReference>
<keyword evidence="2" id="KW-1133">Transmembrane helix</keyword>
<keyword evidence="5" id="KW-1185">Reference proteome</keyword>
<dbReference type="EMBL" id="QXJM01000039">
    <property type="protein sequence ID" value="RIE02117.1"/>
    <property type="molecule type" value="Genomic_DNA"/>
</dbReference>
<evidence type="ECO:0000259" key="3">
    <source>
        <dbReference type="SMART" id="SM00228"/>
    </source>
</evidence>
<proteinExistence type="predicted"/>
<feature type="transmembrane region" description="Helical" evidence="2">
    <location>
        <begin position="145"/>
        <end position="163"/>
    </location>
</feature>
<feature type="transmembrane region" description="Helical" evidence="2">
    <location>
        <begin position="214"/>
        <end position="236"/>
    </location>
</feature>
<protein>
    <submittedName>
        <fullName evidence="4">PDZ domain-containing protein</fullName>
    </submittedName>
</protein>
<evidence type="ECO:0000313" key="5">
    <source>
        <dbReference type="Proteomes" id="UP000266340"/>
    </source>
</evidence>
<keyword evidence="2" id="KW-0472">Membrane</keyword>
<feature type="transmembrane region" description="Helical" evidence="2">
    <location>
        <begin position="256"/>
        <end position="273"/>
    </location>
</feature>
<dbReference type="Gene3D" id="2.30.42.10">
    <property type="match status" value="1"/>
</dbReference>
<dbReference type="InterPro" id="IPR001478">
    <property type="entry name" value="PDZ"/>
</dbReference>
<feature type="domain" description="PDZ" evidence="3">
    <location>
        <begin position="301"/>
        <end position="368"/>
    </location>
</feature>
<evidence type="ECO:0000256" key="1">
    <source>
        <dbReference type="SAM" id="MobiDB-lite"/>
    </source>
</evidence>
<feature type="transmembrane region" description="Helical" evidence="2">
    <location>
        <begin position="54"/>
        <end position="76"/>
    </location>
</feature>
<dbReference type="SMART" id="SM00228">
    <property type="entry name" value="PDZ"/>
    <property type="match status" value="1"/>
</dbReference>
<comment type="caution">
    <text evidence="4">The sequence shown here is derived from an EMBL/GenBank/DDBJ whole genome shotgun (WGS) entry which is preliminary data.</text>
</comment>
<sequence length="473" mass="50657">MDPLLDVLKEAGEAVIRLFALPYIYIAIAMVWWHARQGVILQRRLFHVRLYGSLSLTLSRLGAGVAVGLVLSAASFGVGAKLNSDTILCIWLAMFVLAVFRLRYICLAYAAGAIGVAQAIARKTLPDGYDGLFARSFEALGGVDIASLLFLAGLLHIAEGLLVRFQSSKMAIPLFMEGKRGKPVGAYALSGVWPIPLLWLIPSASSAEGFTLPWAPLLGDGAASWALLAFPVLIGFSDRTETFWPEQKARASGNALILYGALVAALAAGAQWWTPLGVIAAVAAFLLHEGLVLWSRWREKGRNPIFAQDGSGVKVLAVLPGTPAAEMGLVAGETIKKLNGSIVRTKEQLHAALQLQSAFCKMEVVNRDGHVKFVQRARYAGEHYQLGLVLAPDEDVDFVAAPRSASIWQGLRNAGARPRNGASWQAAQAELAAARELDAAKEAEREAAEAAAAALAEPEVDPGLPPRKERKNS</sequence>
<reference evidence="4 5" key="1">
    <citation type="submission" date="2018-09" db="EMBL/GenBank/DDBJ databases">
        <title>Cohnella cavernae sp. nov., isolated from a karst cave.</title>
        <authorList>
            <person name="Zhu H."/>
        </authorList>
    </citation>
    <scope>NUCLEOTIDE SEQUENCE [LARGE SCALE GENOMIC DNA]</scope>
    <source>
        <strain evidence="4 5">K2E09-144</strain>
    </source>
</reference>
<feature type="transmembrane region" description="Helical" evidence="2">
    <location>
        <begin position="107"/>
        <end position="125"/>
    </location>
</feature>
<feature type="transmembrane region" description="Helical" evidence="2">
    <location>
        <begin position="184"/>
        <end position="202"/>
    </location>
</feature>
<feature type="region of interest" description="Disordered" evidence="1">
    <location>
        <begin position="437"/>
        <end position="473"/>
    </location>
</feature>
<evidence type="ECO:0000256" key="2">
    <source>
        <dbReference type="SAM" id="Phobius"/>
    </source>
</evidence>
<name>A0A398CQM2_9BACL</name>
<feature type="transmembrane region" description="Helical" evidence="2">
    <location>
        <begin position="82"/>
        <end position="100"/>
    </location>
</feature>
<keyword evidence="2" id="KW-0812">Transmembrane</keyword>
<organism evidence="4 5">
    <name type="scientific">Cohnella faecalis</name>
    <dbReference type="NCBI Taxonomy" id="2315694"/>
    <lineage>
        <taxon>Bacteria</taxon>
        <taxon>Bacillati</taxon>
        <taxon>Bacillota</taxon>
        <taxon>Bacilli</taxon>
        <taxon>Bacillales</taxon>
        <taxon>Paenibacillaceae</taxon>
        <taxon>Cohnella</taxon>
    </lineage>
</organism>
<dbReference type="Proteomes" id="UP000266340">
    <property type="component" value="Unassembled WGS sequence"/>
</dbReference>
<feature type="transmembrane region" description="Helical" evidence="2">
    <location>
        <begin position="14"/>
        <end position="33"/>
    </location>
</feature>
<dbReference type="OrthoDB" id="198399at2"/>
<dbReference type="AlphaFoldDB" id="A0A398CQM2"/>
<dbReference type="InterPro" id="IPR036034">
    <property type="entry name" value="PDZ_sf"/>
</dbReference>